<evidence type="ECO:0000256" key="1">
    <source>
        <dbReference type="SAM" id="MobiDB-lite"/>
    </source>
</evidence>
<keyword evidence="3" id="KW-1185">Reference proteome</keyword>
<name>A0A1X7BLM4_9RHOB</name>
<dbReference type="Proteomes" id="UP000193224">
    <property type="component" value="Unassembled WGS sequence"/>
</dbReference>
<accession>A0A1X7BLM4</accession>
<sequence>MPMVATPPRNRRVDPCVWCKAALRALKLFLNARGTYLGADGPRPQSGKPHMNKSTKPMFFIEALTTPTHQILQQMNAPAAQPVSHRAGDLHEQCGDKTD</sequence>
<feature type="region of interest" description="Disordered" evidence="1">
    <location>
        <begin position="75"/>
        <end position="99"/>
    </location>
</feature>
<proteinExistence type="predicted"/>
<evidence type="ECO:0000313" key="3">
    <source>
        <dbReference type="Proteomes" id="UP000193224"/>
    </source>
</evidence>
<organism evidence="2 3">
    <name type="scientific">Roseovarius aestuarii</name>
    <dbReference type="NCBI Taxonomy" id="475083"/>
    <lineage>
        <taxon>Bacteria</taxon>
        <taxon>Pseudomonadati</taxon>
        <taxon>Pseudomonadota</taxon>
        <taxon>Alphaproteobacteria</taxon>
        <taxon>Rhodobacterales</taxon>
        <taxon>Roseobacteraceae</taxon>
        <taxon>Roseovarius</taxon>
    </lineage>
</organism>
<reference evidence="2 3" key="1">
    <citation type="submission" date="2017-03" db="EMBL/GenBank/DDBJ databases">
        <authorList>
            <person name="Afonso C.L."/>
            <person name="Miller P.J."/>
            <person name="Scott M.A."/>
            <person name="Spackman E."/>
            <person name="Goraichik I."/>
            <person name="Dimitrov K.M."/>
            <person name="Suarez D.L."/>
            <person name="Swayne D.E."/>
        </authorList>
    </citation>
    <scope>NUCLEOTIDE SEQUENCE [LARGE SCALE GENOMIC DNA]</scope>
    <source>
        <strain evidence="2 3">CECT 7745</strain>
    </source>
</reference>
<dbReference type="EMBL" id="FWXB01000001">
    <property type="protein sequence ID" value="SMC10531.1"/>
    <property type="molecule type" value="Genomic_DNA"/>
</dbReference>
<gene>
    <name evidence="2" type="ORF">ROA7745_00338</name>
</gene>
<feature type="compositionally biased region" description="Basic and acidic residues" evidence="1">
    <location>
        <begin position="86"/>
        <end position="99"/>
    </location>
</feature>
<evidence type="ECO:0000313" key="2">
    <source>
        <dbReference type="EMBL" id="SMC10531.1"/>
    </source>
</evidence>
<dbReference type="AlphaFoldDB" id="A0A1X7BLM4"/>
<protein>
    <submittedName>
        <fullName evidence="2">Uncharacterized protein</fullName>
    </submittedName>
</protein>